<dbReference type="InterPro" id="IPR003804">
    <property type="entry name" value="Lactate_perm"/>
</dbReference>
<organism evidence="9">
    <name type="scientific">Desulfitobacterium hafniense</name>
    <name type="common">Desulfitobacterium frappieri</name>
    <dbReference type="NCBI Taxonomy" id="49338"/>
    <lineage>
        <taxon>Bacteria</taxon>
        <taxon>Bacillati</taxon>
        <taxon>Bacillota</taxon>
        <taxon>Clostridia</taxon>
        <taxon>Eubacteriales</taxon>
        <taxon>Desulfitobacteriaceae</taxon>
        <taxon>Desulfitobacterium</taxon>
    </lineage>
</organism>
<dbReference type="AlphaFoldDB" id="A0A098B388"/>
<feature type="transmembrane region" description="Helical" evidence="8">
    <location>
        <begin position="127"/>
        <end position="151"/>
    </location>
</feature>
<keyword evidence="5 8" id="KW-0812">Transmembrane</keyword>
<proteinExistence type="inferred from homology"/>
<feature type="transmembrane region" description="Helical" evidence="8">
    <location>
        <begin position="103"/>
        <end position="120"/>
    </location>
</feature>
<keyword evidence="3 8" id="KW-0813">Transport</keyword>
<evidence type="ECO:0000256" key="7">
    <source>
        <dbReference type="ARBA" id="ARBA00023136"/>
    </source>
</evidence>
<accession>A0A098B388</accession>
<name>A0A098B388_DESHA</name>
<feature type="transmembrane region" description="Helical" evidence="8">
    <location>
        <begin position="208"/>
        <end position="236"/>
    </location>
</feature>
<dbReference type="GO" id="GO:0005886">
    <property type="term" value="C:plasma membrane"/>
    <property type="evidence" value="ECO:0007669"/>
    <property type="project" value="UniProtKB-SubCell"/>
</dbReference>
<dbReference type="GO" id="GO:0015129">
    <property type="term" value="F:lactate transmembrane transporter activity"/>
    <property type="evidence" value="ECO:0007669"/>
    <property type="project" value="UniProtKB-UniRule"/>
</dbReference>
<feature type="transmembrane region" description="Helical" evidence="8">
    <location>
        <begin position="415"/>
        <end position="437"/>
    </location>
</feature>
<feature type="transmembrane region" description="Helical" evidence="8">
    <location>
        <begin position="275"/>
        <end position="294"/>
    </location>
</feature>
<evidence type="ECO:0000256" key="1">
    <source>
        <dbReference type="ARBA" id="ARBA00004651"/>
    </source>
</evidence>
<evidence type="ECO:0000256" key="3">
    <source>
        <dbReference type="ARBA" id="ARBA00022448"/>
    </source>
</evidence>
<feature type="transmembrane region" description="Helical" evidence="8">
    <location>
        <begin position="585"/>
        <end position="604"/>
    </location>
</feature>
<comment type="function">
    <text evidence="8">Uptake of L-lactate across the membrane. Can also transport D-lactate and glycolate.</text>
</comment>
<dbReference type="PATRIC" id="fig|49338.4.peg.2626"/>
<dbReference type="PANTHER" id="PTHR30003">
    <property type="entry name" value="L-LACTATE PERMEASE"/>
    <property type="match status" value="1"/>
</dbReference>
<gene>
    <name evidence="9" type="ORF">DPCES_2444</name>
</gene>
<sequence length="623" mass="66700">MSILLQGFLALLPILVVAIFLVGLKWPASKAMPLSYITVVIVGLLVWKLPVIQVLGGTVKGLVVALSLLYIIFGSVLVLYTIMESGGLAQIRQSLIGVSADRRVQVIIVAWLFGSFIEGASGFGTPAAVACPLMLGLGFPAFAAVIAGMMIQSTPVSFGAVGTPIRTGVGTGLGAGTDPGVNEFASNLGINIVDAAGNLNPIAYYDQFVALIAHNVAILHFVGGFLTPLFVVAFLTRYFGKNKSWSEGIAIWPFALFSALAFTIPYVLINRFVNYELTSMLGALIGLVIVIFAAKNKFLTPKEEDTWDFIDKKDWDPSWTGNIDVHYVEKPGGMSTLVAWLPYIFVAGLILITRLIPPLKAFLNDVAITYPAIGGLTEKWVILYSPGTIFIIVSLLTFLVHGMKTDSYVKAWKQAGKVTAGASVALIFTVPMVQVFINSGGGAAELLKMPYALAEATYQLAGGLWPLFAPIIGGLGAFVAGSNTVSNMTFSLFQFQTAQLIVDGNPALAPMATQWPLWVVALQAIGGAAGNVICIHNVVAASAVVGFLGREGETIRKTFLFFLYYAFIPGAFGYSLLYWNAHGPLNLGSIIFVAFYAVLIYVIVTNKNRLKKLHSPLPKNINA</sequence>
<feature type="transmembrane region" description="Helical" evidence="8">
    <location>
        <begin position="248"/>
        <end position="269"/>
    </location>
</feature>
<feature type="transmembrane region" description="Helical" evidence="8">
    <location>
        <begin position="62"/>
        <end position="83"/>
    </location>
</feature>
<evidence type="ECO:0000256" key="8">
    <source>
        <dbReference type="RuleBase" id="RU365092"/>
    </source>
</evidence>
<evidence type="ECO:0000256" key="2">
    <source>
        <dbReference type="ARBA" id="ARBA00010100"/>
    </source>
</evidence>
<dbReference type="PANTHER" id="PTHR30003:SF0">
    <property type="entry name" value="GLYCOLATE PERMEASE GLCA-RELATED"/>
    <property type="match status" value="1"/>
</dbReference>
<dbReference type="Pfam" id="PF02652">
    <property type="entry name" value="Lactate_perm"/>
    <property type="match status" value="1"/>
</dbReference>
<comment type="similarity">
    <text evidence="2 8">Belongs to the lactate permease family.</text>
</comment>
<feature type="transmembrane region" description="Helical" evidence="8">
    <location>
        <begin position="559"/>
        <end position="579"/>
    </location>
</feature>
<evidence type="ECO:0000256" key="4">
    <source>
        <dbReference type="ARBA" id="ARBA00022475"/>
    </source>
</evidence>
<feature type="transmembrane region" description="Helical" evidence="8">
    <location>
        <begin position="337"/>
        <end position="356"/>
    </location>
</feature>
<protein>
    <recommendedName>
        <fullName evidence="8">L-lactate permease</fullName>
    </recommendedName>
</protein>
<keyword evidence="4 8" id="KW-1003">Cell membrane</keyword>
<feature type="transmembrane region" description="Helical" evidence="8">
    <location>
        <begin position="34"/>
        <end position="55"/>
    </location>
</feature>
<dbReference type="GO" id="GO:0015295">
    <property type="term" value="F:solute:proton symporter activity"/>
    <property type="evidence" value="ECO:0007669"/>
    <property type="project" value="TreeGrafter"/>
</dbReference>
<comment type="subcellular location">
    <subcellularLocation>
        <location evidence="1 8">Cell membrane</location>
        <topology evidence="1 8">Multi-pass membrane protein</topology>
    </subcellularLocation>
</comment>
<feature type="transmembrane region" description="Helical" evidence="8">
    <location>
        <begin position="457"/>
        <end position="480"/>
    </location>
</feature>
<evidence type="ECO:0000256" key="6">
    <source>
        <dbReference type="ARBA" id="ARBA00022989"/>
    </source>
</evidence>
<keyword evidence="7 8" id="KW-0472">Membrane</keyword>
<evidence type="ECO:0000256" key="5">
    <source>
        <dbReference type="ARBA" id="ARBA00022692"/>
    </source>
</evidence>
<keyword evidence="6 8" id="KW-1133">Transmembrane helix</keyword>
<feature type="transmembrane region" description="Helical" evidence="8">
    <location>
        <begin position="381"/>
        <end position="403"/>
    </location>
</feature>
<dbReference type="EMBL" id="LK996017">
    <property type="protein sequence ID" value="CDX02331.1"/>
    <property type="molecule type" value="Genomic_DNA"/>
</dbReference>
<evidence type="ECO:0000313" key="9">
    <source>
        <dbReference type="EMBL" id="CDX02331.1"/>
    </source>
</evidence>
<reference evidence="9" key="1">
    <citation type="submission" date="2014-07" db="EMBL/GenBank/DDBJ databases">
        <authorList>
            <person name="Hornung V.Bastian."/>
        </authorList>
    </citation>
    <scope>NUCLEOTIDE SEQUENCE</scope>
    <source>
        <strain evidence="9">PCE-S</strain>
    </source>
</reference>
<dbReference type="RefSeq" id="WP_208925694.1">
    <property type="nucleotide sequence ID" value="NZ_LK996017.1"/>
</dbReference>